<name>A0ABS4PGP4_9PSEU</name>
<dbReference type="PROSITE" id="PS50977">
    <property type="entry name" value="HTH_TETR_2"/>
    <property type="match status" value="1"/>
</dbReference>
<accession>A0ABS4PGP4</accession>
<reference evidence="4 5" key="1">
    <citation type="submission" date="2021-03" db="EMBL/GenBank/DDBJ databases">
        <title>Sequencing the genomes of 1000 actinobacteria strains.</title>
        <authorList>
            <person name="Klenk H.-P."/>
        </authorList>
    </citation>
    <scope>NUCLEOTIDE SEQUENCE [LARGE SCALE GENOMIC DNA]</scope>
    <source>
        <strain evidence="4 5">DSM 45510</strain>
    </source>
</reference>
<dbReference type="InterPro" id="IPR050109">
    <property type="entry name" value="HTH-type_TetR-like_transc_reg"/>
</dbReference>
<dbReference type="RefSeq" id="WP_209662208.1">
    <property type="nucleotide sequence ID" value="NZ_JAGGMS010000001.1"/>
</dbReference>
<dbReference type="PANTHER" id="PTHR30055">
    <property type="entry name" value="HTH-TYPE TRANSCRIPTIONAL REGULATOR RUTR"/>
    <property type="match status" value="1"/>
</dbReference>
<dbReference type="Pfam" id="PF00440">
    <property type="entry name" value="TetR_N"/>
    <property type="match status" value="1"/>
</dbReference>
<feature type="DNA-binding region" description="H-T-H motif" evidence="2">
    <location>
        <begin position="32"/>
        <end position="51"/>
    </location>
</feature>
<organism evidence="4 5">
    <name type="scientific">Amycolatopsis magusensis</name>
    <dbReference type="NCBI Taxonomy" id="882444"/>
    <lineage>
        <taxon>Bacteria</taxon>
        <taxon>Bacillati</taxon>
        <taxon>Actinomycetota</taxon>
        <taxon>Actinomycetes</taxon>
        <taxon>Pseudonocardiales</taxon>
        <taxon>Pseudonocardiaceae</taxon>
        <taxon>Amycolatopsis</taxon>
    </lineage>
</organism>
<sequence>MGTATGRPSAARTRLVEAAARIFYADGIHAVGVDRVIEEAGVSRATFYRHFPSKEELVRAYLEAEDQAIRANVAAAGARADNPRELLERLVVGLGDQICGAGFRGCPFINAAAEYPDPEHPVRVTVREHRDWFAGALADLAVAAGIPPELSGVLVFLRDGAMVGGYLEEPEAVREKLALTVRALVR</sequence>
<gene>
    <name evidence="4" type="ORF">JOM49_000096</name>
</gene>
<evidence type="ECO:0000259" key="3">
    <source>
        <dbReference type="PROSITE" id="PS50977"/>
    </source>
</evidence>
<proteinExistence type="predicted"/>
<dbReference type="EMBL" id="JAGGMS010000001">
    <property type="protein sequence ID" value="MBP2178570.1"/>
    <property type="molecule type" value="Genomic_DNA"/>
</dbReference>
<dbReference type="InterPro" id="IPR009057">
    <property type="entry name" value="Homeodomain-like_sf"/>
</dbReference>
<dbReference type="SUPFAM" id="SSF48498">
    <property type="entry name" value="Tetracyclin repressor-like, C-terminal domain"/>
    <property type="match status" value="1"/>
</dbReference>
<feature type="domain" description="HTH tetR-type" evidence="3">
    <location>
        <begin position="9"/>
        <end position="69"/>
    </location>
</feature>
<protein>
    <submittedName>
        <fullName evidence="4">AcrR family transcriptional regulator</fullName>
    </submittedName>
</protein>
<dbReference type="Gene3D" id="1.10.357.10">
    <property type="entry name" value="Tetracycline Repressor, domain 2"/>
    <property type="match status" value="1"/>
</dbReference>
<dbReference type="InterPro" id="IPR001647">
    <property type="entry name" value="HTH_TetR"/>
</dbReference>
<dbReference type="SUPFAM" id="SSF46689">
    <property type="entry name" value="Homeodomain-like"/>
    <property type="match status" value="1"/>
</dbReference>
<evidence type="ECO:0000256" key="1">
    <source>
        <dbReference type="ARBA" id="ARBA00023125"/>
    </source>
</evidence>
<dbReference type="PANTHER" id="PTHR30055:SF200">
    <property type="entry name" value="HTH-TYPE TRANSCRIPTIONAL REPRESSOR BDCR"/>
    <property type="match status" value="1"/>
</dbReference>
<keyword evidence="5" id="KW-1185">Reference proteome</keyword>
<keyword evidence="1 2" id="KW-0238">DNA-binding</keyword>
<evidence type="ECO:0000256" key="2">
    <source>
        <dbReference type="PROSITE-ProRule" id="PRU00335"/>
    </source>
</evidence>
<dbReference type="InterPro" id="IPR036271">
    <property type="entry name" value="Tet_transcr_reg_TetR-rel_C_sf"/>
</dbReference>
<dbReference type="PRINTS" id="PR00455">
    <property type="entry name" value="HTHTETR"/>
</dbReference>
<evidence type="ECO:0000313" key="4">
    <source>
        <dbReference type="EMBL" id="MBP2178570.1"/>
    </source>
</evidence>
<evidence type="ECO:0000313" key="5">
    <source>
        <dbReference type="Proteomes" id="UP000741013"/>
    </source>
</evidence>
<dbReference type="Proteomes" id="UP000741013">
    <property type="component" value="Unassembled WGS sequence"/>
</dbReference>
<comment type="caution">
    <text evidence="4">The sequence shown here is derived from an EMBL/GenBank/DDBJ whole genome shotgun (WGS) entry which is preliminary data.</text>
</comment>